<dbReference type="Proteomes" id="UP000190065">
    <property type="component" value="Unassembled WGS sequence"/>
</dbReference>
<dbReference type="GO" id="GO:0005737">
    <property type="term" value="C:cytoplasm"/>
    <property type="evidence" value="ECO:0007669"/>
    <property type="project" value="TreeGrafter"/>
</dbReference>
<reference evidence="6 7" key="1">
    <citation type="submission" date="2017-02" db="EMBL/GenBank/DDBJ databases">
        <authorList>
            <person name="Peterson S.W."/>
        </authorList>
    </citation>
    <scope>NUCLEOTIDE SEQUENCE [LARGE SCALE GENOMIC DNA]</scope>
    <source>
        <strain evidence="6 7">ATCC 43324</strain>
    </source>
</reference>
<dbReference type="AlphaFoldDB" id="A0A1T4MRM5"/>
<protein>
    <submittedName>
        <fullName evidence="6">Nucleoside-diphosphate-sugar epimerase</fullName>
    </submittedName>
</protein>
<proteinExistence type="predicted"/>
<feature type="domain" description="NAD-dependent epimerase/dehydratase" evidence="5">
    <location>
        <begin position="26"/>
        <end position="264"/>
    </location>
</feature>
<sequence length="337" mass="36665">MKSYAEDLRAIAQEPLPWAQLAGKSVLVTGATGLVGAALVEALLALPVPVEVYAAGRNAERAAAWFAAYADNPRFHFVQMDVCQPIQGAQPFDYILDAASSANPKSFATQPVEVMLSNFEGVRNLLDYGLLHGMQRFLYVSTGEIYGEGAGNFSEHDSGYVDCATPRACYPSAKRAAETLCVAYATEHQADVVIARLCHVYGPRFTEHDNRVYAQFLRNIAAGNDLVLKSSGLQLRSWCYVVDAVRALLYVLLKGERATAYNVADPNSVFTIRQLADTLAALGGKRVVMAEASATEKQGGTPITLATFNTEKLQSLGFTIEGTWQEKLQKTLEAYIH</sequence>
<evidence type="ECO:0000313" key="7">
    <source>
        <dbReference type="Proteomes" id="UP000190065"/>
    </source>
</evidence>
<evidence type="ECO:0000256" key="2">
    <source>
        <dbReference type="ARBA" id="ARBA00022793"/>
    </source>
</evidence>
<dbReference type="SUPFAM" id="SSF51735">
    <property type="entry name" value="NAD(P)-binding Rossmann-fold domains"/>
    <property type="match status" value="1"/>
</dbReference>
<dbReference type="EMBL" id="FUXK01000007">
    <property type="protein sequence ID" value="SJZ69551.1"/>
    <property type="molecule type" value="Genomic_DNA"/>
</dbReference>
<dbReference type="GO" id="GO:0070403">
    <property type="term" value="F:NAD+ binding"/>
    <property type="evidence" value="ECO:0007669"/>
    <property type="project" value="InterPro"/>
</dbReference>
<dbReference type="Gene3D" id="3.40.50.720">
    <property type="entry name" value="NAD(P)-binding Rossmann-like Domain"/>
    <property type="match status" value="1"/>
</dbReference>
<evidence type="ECO:0000313" key="6">
    <source>
        <dbReference type="EMBL" id="SJZ69551.1"/>
    </source>
</evidence>
<dbReference type="STRING" id="28136.SAMN02745202_00833"/>
<dbReference type="InterPro" id="IPR036291">
    <property type="entry name" value="NAD(P)-bd_dom_sf"/>
</dbReference>
<accession>A0A1T4MRM5</accession>
<evidence type="ECO:0000256" key="4">
    <source>
        <dbReference type="ARBA" id="ARBA00023239"/>
    </source>
</evidence>
<dbReference type="RefSeq" id="WP_025071109.1">
    <property type="nucleotide sequence ID" value="NZ_FUXK01000007.1"/>
</dbReference>
<evidence type="ECO:0000259" key="5">
    <source>
        <dbReference type="Pfam" id="PF01370"/>
    </source>
</evidence>
<organism evidence="6 7">
    <name type="scientific">Segatella oulorum</name>
    <dbReference type="NCBI Taxonomy" id="28136"/>
    <lineage>
        <taxon>Bacteria</taxon>
        <taxon>Pseudomonadati</taxon>
        <taxon>Bacteroidota</taxon>
        <taxon>Bacteroidia</taxon>
        <taxon>Bacteroidales</taxon>
        <taxon>Prevotellaceae</taxon>
        <taxon>Segatella</taxon>
    </lineage>
</organism>
<dbReference type="InterPro" id="IPR001509">
    <property type="entry name" value="Epimerase_deHydtase"/>
</dbReference>
<dbReference type="GO" id="GO:0042732">
    <property type="term" value="P:D-xylose metabolic process"/>
    <property type="evidence" value="ECO:0007669"/>
    <property type="project" value="InterPro"/>
</dbReference>
<dbReference type="Pfam" id="PF01370">
    <property type="entry name" value="Epimerase"/>
    <property type="match status" value="1"/>
</dbReference>
<dbReference type="GO" id="GO:0048040">
    <property type="term" value="F:UDP-glucuronate decarboxylase activity"/>
    <property type="evidence" value="ECO:0007669"/>
    <property type="project" value="TreeGrafter"/>
</dbReference>
<dbReference type="eggNOG" id="COG0451">
    <property type="taxonomic scope" value="Bacteria"/>
</dbReference>
<dbReference type="PANTHER" id="PTHR43078">
    <property type="entry name" value="UDP-GLUCURONIC ACID DECARBOXYLASE-RELATED"/>
    <property type="match status" value="1"/>
</dbReference>
<keyword evidence="3" id="KW-0520">NAD</keyword>
<keyword evidence="2" id="KW-0210">Decarboxylase</keyword>
<keyword evidence="4" id="KW-0456">Lyase</keyword>
<dbReference type="InterPro" id="IPR044516">
    <property type="entry name" value="UXS-like"/>
</dbReference>
<dbReference type="PANTHER" id="PTHR43078:SF7">
    <property type="entry name" value="UDP-GLUCURONATE DECARBOXYLASE"/>
    <property type="match status" value="1"/>
</dbReference>
<comment type="cofactor">
    <cofactor evidence="1">
        <name>NAD(+)</name>
        <dbReference type="ChEBI" id="CHEBI:57540"/>
    </cofactor>
</comment>
<evidence type="ECO:0000256" key="1">
    <source>
        <dbReference type="ARBA" id="ARBA00001911"/>
    </source>
</evidence>
<name>A0A1T4MRM5_9BACT</name>
<evidence type="ECO:0000256" key="3">
    <source>
        <dbReference type="ARBA" id="ARBA00023027"/>
    </source>
</evidence>
<gene>
    <name evidence="6" type="ORF">SAMN02745202_00833</name>
</gene>